<evidence type="ECO:0000256" key="3">
    <source>
        <dbReference type="ARBA" id="ARBA00009528"/>
    </source>
</evidence>
<dbReference type="Proteomes" id="UP000250928">
    <property type="component" value="Unassembled WGS sequence"/>
</dbReference>
<keyword evidence="5 9" id="KW-0645">Protease</keyword>
<comment type="cofactor">
    <cofactor evidence="9">
        <name>Mn(2+)</name>
        <dbReference type="ChEBI" id="CHEBI:29035"/>
    </cofactor>
    <text evidence="9">Binds 2 manganese ions per subunit.</text>
</comment>
<keyword evidence="4 9" id="KW-0031">Aminopeptidase</keyword>
<protein>
    <recommendedName>
        <fullName evidence="9">Probable cytosol aminopeptidase</fullName>
        <ecNumber evidence="9">3.4.11.1</ecNumber>
    </recommendedName>
    <alternativeName>
        <fullName evidence="9">Leucine aminopeptidase</fullName>
        <shortName evidence="9">LAP</shortName>
        <ecNumber evidence="9">3.4.11.10</ecNumber>
    </alternativeName>
    <alternativeName>
        <fullName evidence="9">Leucyl aminopeptidase</fullName>
    </alternativeName>
</protein>
<dbReference type="Pfam" id="PF02789">
    <property type="entry name" value="Peptidase_M17_N"/>
    <property type="match status" value="1"/>
</dbReference>
<dbReference type="GO" id="GO:0005737">
    <property type="term" value="C:cytoplasm"/>
    <property type="evidence" value="ECO:0007669"/>
    <property type="project" value="UniProtKB-SubCell"/>
</dbReference>
<dbReference type="GO" id="GO:0030145">
    <property type="term" value="F:manganese ion binding"/>
    <property type="evidence" value="ECO:0007669"/>
    <property type="project" value="UniProtKB-UniRule"/>
</dbReference>
<keyword evidence="6 9" id="KW-0479">Metal-binding</keyword>
<dbReference type="PROSITE" id="PS00631">
    <property type="entry name" value="CYTOSOL_AP"/>
    <property type="match status" value="1"/>
</dbReference>
<feature type="binding site" evidence="9">
    <location>
        <position position="351"/>
    </location>
    <ligand>
        <name>Mn(2+)</name>
        <dbReference type="ChEBI" id="CHEBI:29035"/>
        <label>1</label>
    </ligand>
</feature>
<dbReference type="EC" id="3.4.11.1" evidence="9"/>
<dbReference type="GO" id="GO:0006508">
    <property type="term" value="P:proteolysis"/>
    <property type="evidence" value="ECO:0007669"/>
    <property type="project" value="UniProtKB-KW"/>
</dbReference>
<keyword evidence="8 9" id="KW-0464">Manganese</keyword>
<dbReference type="GO" id="GO:0070006">
    <property type="term" value="F:metalloaminopeptidase activity"/>
    <property type="evidence" value="ECO:0007669"/>
    <property type="project" value="InterPro"/>
</dbReference>
<dbReference type="InterPro" id="IPR023042">
    <property type="entry name" value="Peptidase_M17_leu_NH2_pept"/>
</dbReference>
<evidence type="ECO:0000313" key="12">
    <source>
        <dbReference type="Proteomes" id="UP000250928"/>
    </source>
</evidence>
<accession>A0A6N4DWI8</accession>
<comment type="caution">
    <text evidence="11">The sequence shown here is derived from an EMBL/GenBank/DDBJ whole genome shotgun (WGS) entry which is preliminary data.</text>
</comment>
<dbReference type="InterPro" id="IPR011356">
    <property type="entry name" value="Leucine_aapep/pepB"/>
</dbReference>
<comment type="subcellular location">
    <subcellularLocation>
        <location evidence="9">Cytoplasm</location>
    </subcellularLocation>
</comment>
<evidence type="ECO:0000313" key="11">
    <source>
        <dbReference type="EMBL" id="PUE02591.1"/>
    </source>
</evidence>
<dbReference type="CDD" id="cd00433">
    <property type="entry name" value="Peptidase_M17"/>
    <property type="match status" value="1"/>
</dbReference>
<dbReference type="InterPro" id="IPR000819">
    <property type="entry name" value="Peptidase_M17_C"/>
</dbReference>
<evidence type="ECO:0000256" key="5">
    <source>
        <dbReference type="ARBA" id="ARBA00022670"/>
    </source>
</evidence>
<reference evidence="11 12" key="1">
    <citation type="submission" date="2018-01" db="EMBL/GenBank/DDBJ databases">
        <title>Novel co-symbiosis in the lucinid bivalve Phacoides pectinatus.</title>
        <authorList>
            <person name="Lim S.J."/>
            <person name="Davis B.G."/>
            <person name="Gill D.E."/>
            <person name="Engel A.S."/>
            <person name="Anderson L.C."/>
            <person name="Campbell B.J."/>
        </authorList>
    </citation>
    <scope>NUCLEOTIDE SEQUENCE [LARGE SCALE GENOMIC DNA]</scope>
    <source>
        <strain evidence="11">N3_P5</strain>
    </source>
</reference>
<name>A0A6N4DWI8_9GAMM</name>
<feature type="active site" evidence="9">
    <location>
        <position position="279"/>
    </location>
</feature>
<feature type="domain" description="Cytosol aminopeptidase" evidence="10">
    <location>
        <begin position="347"/>
        <end position="354"/>
    </location>
</feature>
<keyword evidence="7 9" id="KW-0378">Hydrolase</keyword>
<dbReference type="NCBIfam" id="NF002073">
    <property type="entry name" value="PRK00913.1-2"/>
    <property type="match status" value="1"/>
</dbReference>
<dbReference type="EMBL" id="PQCO01000177">
    <property type="protein sequence ID" value="PUE02591.1"/>
    <property type="molecule type" value="Genomic_DNA"/>
</dbReference>
<dbReference type="InterPro" id="IPR043472">
    <property type="entry name" value="Macro_dom-like"/>
</dbReference>
<dbReference type="PRINTS" id="PR00481">
    <property type="entry name" value="LAMNOPPTDASE"/>
</dbReference>
<evidence type="ECO:0000256" key="1">
    <source>
        <dbReference type="ARBA" id="ARBA00000135"/>
    </source>
</evidence>
<comment type="function">
    <text evidence="9">Presumably involved in the processing and regular turnover of intracellular proteins. Catalyzes the removal of unsubstituted N-terminal amino acids from various peptides.</text>
</comment>
<feature type="binding site" evidence="9">
    <location>
        <position position="290"/>
    </location>
    <ligand>
        <name>Mn(2+)</name>
        <dbReference type="ChEBI" id="CHEBI:29035"/>
        <label>2</label>
    </ligand>
</feature>
<evidence type="ECO:0000256" key="8">
    <source>
        <dbReference type="ARBA" id="ARBA00023211"/>
    </source>
</evidence>
<dbReference type="AlphaFoldDB" id="A0A6N4DWI8"/>
<feature type="binding site" evidence="9">
    <location>
        <position position="267"/>
    </location>
    <ligand>
        <name>Mn(2+)</name>
        <dbReference type="ChEBI" id="CHEBI:29035"/>
        <label>2</label>
    </ligand>
</feature>
<evidence type="ECO:0000256" key="7">
    <source>
        <dbReference type="ARBA" id="ARBA00022801"/>
    </source>
</evidence>
<feature type="binding site" evidence="9">
    <location>
        <position position="349"/>
    </location>
    <ligand>
        <name>Mn(2+)</name>
        <dbReference type="ChEBI" id="CHEBI:29035"/>
        <label>1</label>
    </ligand>
</feature>
<dbReference type="SUPFAM" id="SSF52949">
    <property type="entry name" value="Macro domain-like"/>
    <property type="match status" value="1"/>
</dbReference>
<dbReference type="Gene3D" id="3.40.630.10">
    <property type="entry name" value="Zn peptidases"/>
    <property type="match status" value="1"/>
</dbReference>
<dbReference type="PANTHER" id="PTHR11963">
    <property type="entry name" value="LEUCINE AMINOPEPTIDASE-RELATED"/>
    <property type="match status" value="1"/>
</dbReference>
<dbReference type="InterPro" id="IPR008283">
    <property type="entry name" value="Peptidase_M17_N"/>
</dbReference>
<evidence type="ECO:0000256" key="9">
    <source>
        <dbReference type="HAMAP-Rule" id="MF_00181"/>
    </source>
</evidence>
<dbReference type="NCBIfam" id="NF002074">
    <property type="entry name" value="PRK00913.1-4"/>
    <property type="match status" value="1"/>
</dbReference>
<evidence type="ECO:0000256" key="2">
    <source>
        <dbReference type="ARBA" id="ARBA00000967"/>
    </source>
</evidence>
<dbReference type="NCBIfam" id="NF002077">
    <property type="entry name" value="PRK00913.2-4"/>
    <property type="match status" value="1"/>
</dbReference>
<dbReference type="FunFam" id="3.40.630.10:FF:000004">
    <property type="entry name" value="Probable cytosol aminopeptidase"/>
    <property type="match status" value="1"/>
</dbReference>
<evidence type="ECO:0000256" key="6">
    <source>
        <dbReference type="ARBA" id="ARBA00022723"/>
    </source>
</evidence>
<dbReference type="Gene3D" id="3.40.220.10">
    <property type="entry name" value="Leucine Aminopeptidase, subunit E, domain 1"/>
    <property type="match status" value="1"/>
</dbReference>
<comment type="catalytic activity">
    <reaction evidence="1 9">
        <text>Release of an N-terminal amino acid, Xaa-|-Yaa-, in which Xaa is preferably Leu, but may be other amino acids including Pro although not Arg or Lys, and Yaa may be Pro. Amino acid amides and methyl esters are also readily hydrolyzed, but rates on arylamides are exceedingly low.</text>
        <dbReference type="EC" id="3.4.11.1"/>
    </reaction>
</comment>
<proteinExistence type="inferred from homology"/>
<dbReference type="PANTHER" id="PTHR11963:SF23">
    <property type="entry name" value="CYTOSOL AMINOPEPTIDASE"/>
    <property type="match status" value="1"/>
</dbReference>
<dbReference type="SUPFAM" id="SSF53187">
    <property type="entry name" value="Zn-dependent exopeptidases"/>
    <property type="match status" value="1"/>
</dbReference>
<gene>
    <name evidence="9" type="primary">pepA</name>
    <name evidence="11" type="ORF">C3L24_05785</name>
</gene>
<organism evidence="11 12">
    <name type="scientific">Candidatus Sedimenticola endophacoides</name>
    <dbReference type="NCBI Taxonomy" id="2548426"/>
    <lineage>
        <taxon>Bacteria</taxon>
        <taxon>Pseudomonadati</taxon>
        <taxon>Pseudomonadota</taxon>
        <taxon>Gammaproteobacteria</taxon>
        <taxon>Chromatiales</taxon>
        <taxon>Sedimenticolaceae</taxon>
        <taxon>Sedimenticola</taxon>
    </lineage>
</organism>
<feature type="binding site" evidence="9">
    <location>
        <position position="272"/>
    </location>
    <ligand>
        <name>Mn(2+)</name>
        <dbReference type="ChEBI" id="CHEBI:29035"/>
        <label>1</label>
    </ligand>
</feature>
<comment type="catalytic activity">
    <reaction evidence="2 9">
        <text>Release of an N-terminal amino acid, preferentially leucine, but not glutamic or aspartic acids.</text>
        <dbReference type="EC" id="3.4.11.10"/>
    </reaction>
</comment>
<keyword evidence="9" id="KW-0963">Cytoplasm</keyword>
<sequence length="498" mass="53008">MDYSLKSGNLSRLRTPCLVLGVFAGGKLTDAAKEVDRASGGELKRLIKKGDMGGEPGRGLMLYDLPGIRAERLLLIGLGEPRKLSAKGLSEAHATAARLLDQAHPAEALTTLHLETPEADPYQALRDAVTATAQALYRFDECKSDPQRPRRPLKHLHLHLGGWRRGAKLERALSHGKAIAGGTALAKHLADLPGNICTPDYLAEQARRLGRDAARLKVRVLDEKRMHALGMGALLSVSRGSRQPARLIVMEYRGAGPKQQPVVMVGKGLTFDAGGISIKPAAAMDEMKYDMCGGASVLGAMRACVELDLAINFVGIVPASENLPDGDANKPGDIVTSMSGQTIEVLNTDAEGRLILCDALTYAKRFKPAAVIDIATLTGACVIALGAHASGMLSNDDTLADEVLKAGRAAGDRAWQLPLWDDYQTQLDSNFADMANIGGRGAGTITAACFLSRFTSNFKWAHLDIAGTAWTSGAAKGATGRPVPLLVEFLLRRAGQRD</sequence>
<evidence type="ECO:0000256" key="4">
    <source>
        <dbReference type="ARBA" id="ARBA00022438"/>
    </source>
</evidence>
<comment type="similarity">
    <text evidence="3 9">Belongs to the peptidase M17 family.</text>
</comment>
<dbReference type="EC" id="3.4.11.10" evidence="9"/>
<evidence type="ECO:0000259" key="10">
    <source>
        <dbReference type="PROSITE" id="PS00631"/>
    </source>
</evidence>
<dbReference type="HAMAP" id="MF_00181">
    <property type="entry name" value="Cytosol_peptidase_M17"/>
    <property type="match status" value="1"/>
</dbReference>
<feature type="binding site" evidence="9">
    <location>
        <position position="272"/>
    </location>
    <ligand>
        <name>Mn(2+)</name>
        <dbReference type="ChEBI" id="CHEBI:29035"/>
        <label>2</label>
    </ligand>
</feature>
<dbReference type="Pfam" id="PF00883">
    <property type="entry name" value="Peptidase_M17"/>
    <property type="match status" value="1"/>
</dbReference>
<feature type="active site" evidence="9">
    <location>
        <position position="353"/>
    </location>
</feature>
<feature type="binding site" evidence="9">
    <location>
        <position position="351"/>
    </location>
    <ligand>
        <name>Mn(2+)</name>
        <dbReference type="ChEBI" id="CHEBI:29035"/>
        <label>2</label>
    </ligand>
</feature>